<dbReference type="EMBL" id="JAIVGD010000002">
    <property type="protein sequence ID" value="KAH0779590.1"/>
    <property type="molecule type" value="Genomic_DNA"/>
</dbReference>
<accession>A0ABQ7WFT6</accession>
<reference evidence="1 2" key="1">
    <citation type="journal article" date="2021" name="bioRxiv">
        <title>Chromosome-scale and haplotype-resolved genome assembly of a tetraploid potato cultivar.</title>
        <authorList>
            <person name="Sun H."/>
            <person name="Jiao W.-B."/>
            <person name="Krause K."/>
            <person name="Campoy J.A."/>
            <person name="Goel M."/>
            <person name="Folz-Donahue K."/>
            <person name="Kukat C."/>
            <person name="Huettel B."/>
            <person name="Schneeberger K."/>
        </authorList>
    </citation>
    <scope>NUCLEOTIDE SEQUENCE [LARGE SCALE GENOMIC DNA]</scope>
    <source>
        <strain evidence="1">SolTubOtavaFocal</strain>
        <tissue evidence="1">Leaves</tissue>
    </source>
</reference>
<comment type="caution">
    <text evidence="1">The sequence shown here is derived from an EMBL/GenBank/DDBJ whole genome shotgun (WGS) entry which is preliminary data.</text>
</comment>
<gene>
    <name evidence="1" type="ORF">KY290_006017</name>
</gene>
<organism evidence="1 2">
    <name type="scientific">Solanum tuberosum</name>
    <name type="common">Potato</name>
    <dbReference type="NCBI Taxonomy" id="4113"/>
    <lineage>
        <taxon>Eukaryota</taxon>
        <taxon>Viridiplantae</taxon>
        <taxon>Streptophyta</taxon>
        <taxon>Embryophyta</taxon>
        <taxon>Tracheophyta</taxon>
        <taxon>Spermatophyta</taxon>
        <taxon>Magnoliopsida</taxon>
        <taxon>eudicotyledons</taxon>
        <taxon>Gunneridae</taxon>
        <taxon>Pentapetalae</taxon>
        <taxon>asterids</taxon>
        <taxon>lamiids</taxon>
        <taxon>Solanales</taxon>
        <taxon>Solanaceae</taxon>
        <taxon>Solanoideae</taxon>
        <taxon>Solaneae</taxon>
        <taxon>Solanum</taxon>
    </lineage>
</organism>
<dbReference type="Proteomes" id="UP000826656">
    <property type="component" value="Unassembled WGS sequence"/>
</dbReference>
<keyword evidence="2" id="KW-1185">Reference proteome</keyword>
<name>A0ABQ7WFT6_SOLTU</name>
<protein>
    <submittedName>
        <fullName evidence="1">Uncharacterized protein</fullName>
    </submittedName>
</protein>
<sequence>MEWSLPMAKMKKRTSMKVLGLREIRFVSSYPAILLALSNLSRGKAIHRGWYPENSLVCCCFADWVRCRASHMHARIMSLPLLIMGARHNNNKSSVIPQVGSEEGDLYVDLMKIARAR</sequence>
<evidence type="ECO:0000313" key="2">
    <source>
        <dbReference type="Proteomes" id="UP000826656"/>
    </source>
</evidence>
<proteinExistence type="predicted"/>
<evidence type="ECO:0000313" key="1">
    <source>
        <dbReference type="EMBL" id="KAH0779590.1"/>
    </source>
</evidence>